<evidence type="ECO:0000256" key="1">
    <source>
        <dbReference type="ARBA" id="ARBA00004141"/>
    </source>
</evidence>
<evidence type="ECO:0000259" key="7">
    <source>
        <dbReference type="PROSITE" id="PS50850"/>
    </source>
</evidence>
<gene>
    <name evidence="8" type="ORF">MVES_000980</name>
</gene>
<evidence type="ECO:0000256" key="6">
    <source>
        <dbReference type="SAM" id="Phobius"/>
    </source>
</evidence>
<dbReference type="Gene3D" id="1.20.1250.20">
    <property type="entry name" value="MFS general substrate transporter like domains"/>
    <property type="match status" value="1"/>
</dbReference>
<evidence type="ECO:0000256" key="3">
    <source>
        <dbReference type="ARBA" id="ARBA00022692"/>
    </source>
</evidence>
<dbReference type="PROSITE" id="PS50850">
    <property type="entry name" value="MFS"/>
    <property type="match status" value="1"/>
</dbReference>
<protein>
    <recommendedName>
        <fullName evidence="7">Major facilitator superfamily (MFS) profile domain-containing protein</fullName>
    </recommendedName>
</protein>
<comment type="subcellular location">
    <subcellularLocation>
        <location evidence="1">Membrane</location>
        <topology evidence="1">Multi-pass membrane protein</topology>
    </subcellularLocation>
</comment>
<feature type="transmembrane region" description="Helical" evidence="6">
    <location>
        <begin position="256"/>
        <end position="279"/>
    </location>
</feature>
<dbReference type="EMBL" id="KZ454988">
    <property type="protein sequence ID" value="PKI85127.1"/>
    <property type="molecule type" value="Genomic_DNA"/>
</dbReference>
<dbReference type="SUPFAM" id="SSF103473">
    <property type="entry name" value="MFS general substrate transporter"/>
    <property type="match status" value="1"/>
</dbReference>
<feature type="transmembrane region" description="Helical" evidence="6">
    <location>
        <begin position="452"/>
        <end position="476"/>
    </location>
</feature>
<keyword evidence="5 6" id="KW-0472">Membrane</keyword>
<evidence type="ECO:0000256" key="2">
    <source>
        <dbReference type="ARBA" id="ARBA00022448"/>
    </source>
</evidence>
<accession>A0A2N1JEZ2</accession>
<dbReference type="AlphaFoldDB" id="A0A2N1JEZ2"/>
<organism evidence="8 9">
    <name type="scientific">Malassezia vespertilionis</name>
    <dbReference type="NCBI Taxonomy" id="2020962"/>
    <lineage>
        <taxon>Eukaryota</taxon>
        <taxon>Fungi</taxon>
        <taxon>Dikarya</taxon>
        <taxon>Basidiomycota</taxon>
        <taxon>Ustilaginomycotina</taxon>
        <taxon>Malasseziomycetes</taxon>
        <taxon>Malasseziales</taxon>
        <taxon>Malasseziaceae</taxon>
        <taxon>Malassezia</taxon>
    </lineage>
</organism>
<dbReference type="PANTHER" id="PTHR23511:SF5">
    <property type="entry name" value="MAJOR FACILITATOR-TYPE TRANSPORTER HXNZ-RELATED"/>
    <property type="match status" value="1"/>
</dbReference>
<dbReference type="GO" id="GO:0016020">
    <property type="term" value="C:membrane"/>
    <property type="evidence" value="ECO:0007669"/>
    <property type="project" value="UniProtKB-SubCell"/>
</dbReference>
<feature type="domain" description="Major facilitator superfamily (MFS) profile" evidence="7">
    <location>
        <begin position="121"/>
        <end position="629"/>
    </location>
</feature>
<evidence type="ECO:0000313" key="8">
    <source>
        <dbReference type="EMBL" id="PKI85127.1"/>
    </source>
</evidence>
<feature type="transmembrane region" description="Helical" evidence="6">
    <location>
        <begin position="518"/>
        <end position="537"/>
    </location>
</feature>
<keyword evidence="2" id="KW-0813">Transport</keyword>
<dbReference type="Proteomes" id="UP000232875">
    <property type="component" value="Unassembled WGS sequence"/>
</dbReference>
<feature type="transmembrane region" description="Helical" evidence="6">
    <location>
        <begin position="318"/>
        <end position="337"/>
    </location>
</feature>
<feature type="transmembrane region" description="Helical" evidence="6">
    <location>
        <begin position="226"/>
        <end position="249"/>
    </location>
</feature>
<dbReference type="InterPro" id="IPR011701">
    <property type="entry name" value="MFS"/>
</dbReference>
<feature type="transmembrane region" description="Helical" evidence="6">
    <location>
        <begin position="202"/>
        <end position="220"/>
    </location>
</feature>
<sequence length="634" mass="69646">MAEWSKALLPEAWVRIPLLSNFLCLFISDVLQSLRTRSNAPEQDSTSVLEPALSTHTEHVQYEGDTKDTEGSKKFFSDREMKDISRHIEATVVDEVYQRKVYILNKIMNEHVGMTWWQWGLLCVSGVGWLIDNAWLQLVAVILPQVQNEFLVQLGDPDPSGPNAKTYHPEMMTIALFAGLVVGAAFWGIAADIVGRRVSFNATLFIAGVFGLASGGATTFPALGGLLAALGFGLGGSLPVDGMLFLEFIPGNRQYLLAFLSVFWSLGQLMTSLIGWAFIANYKCDNAYEIVAPGAPLPENYCYPTNSRGWRQNNGWRYLNFTIGAFTLACFFLRFLVFKIPESPKFLLSKGRDAEAVAAMKKFAAMCGKPLPEDMLSVNILRSAAGQDVDMDDEETEPVQQEQQEKPERFEGKLMRLKHDIIKNARSVSFRETGANIKALYSTFAMGYTTTVIWILWAFIGLAYPLFNSFIILYLGSGLYSAGTSKTYRNYTIISACGIPGSIVATALVELPRSGRRGAMSIGTLLTGVFLFAFTTADTDTSSLAFSCVIAFTQNIMYGVLYCYTPESFPAPVRGSADGIGSSLNRIFGLIAPIIKTYSTNDPAAPIYVSGALFLFCGLLILTLRVETSARSAL</sequence>
<dbReference type="PANTHER" id="PTHR23511">
    <property type="entry name" value="SYNAPTIC VESICLE GLYCOPROTEIN 2"/>
    <property type="match status" value="1"/>
</dbReference>
<dbReference type="InterPro" id="IPR020846">
    <property type="entry name" value="MFS_dom"/>
</dbReference>
<keyword evidence="4 6" id="KW-1133">Transmembrane helix</keyword>
<dbReference type="GO" id="GO:0022857">
    <property type="term" value="F:transmembrane transporter activity"/>
    <property type="evidence" value="ECO:0007669"/>
    <property type="project" value="InterPro"/>
</dbReference>
<name>A0A2N1JEZ2_9BASI</name>
<feature type="transmembrane region" description="Helical" evidence="6">
    <location>
        <begin position="488"/>
        <end position="511"/>
    </location>
</feature>
<feature type="transmembrane region" description="Helical" evidence="6">
    <location>
        <begin position="607"/>
        <end position="626"/>
    </location>
</feature>
<dbReference type="InterPro" id="IPR036259">
    <property type="entry name" value="MFS_trans_sf"/>
</dbReference>
<evidence type="ECO:0000256" key="4">
    <source>
        <dbReference type="ARBA" id="ARBA00022989"/>
    </source>
</evidence>
<reference evidence="8 9" key="1">
    <citation type="submission" date="2017-10" db="EMBL/GenBank/DDBJ databases">
        <title>A novel species of cold-tolerant Malassezia isolated from bats.</title>
        <authorList>
            <person name="Lorch J.M."/>
            <person name="Palmer J.M."/>
            <person name="Vanderwolf K.J."/>
            <person name="Schmidt K.Z."/>
            <person name="Verant M.L."/>
            <person name="Weller T.J."/>
            <person name="Blehert D.S."/>
        </authorList>
    </citation>
    <scope>NUCLEOTIDE SEQUENCE [LARGE SCALE GENOMIC DNA]</scope>
    <source>
        <strain evidence="8 9">NWHC:44797-103</strain>
    </source>
</reference>
<keyword evidence="9" id="KW-1185">Reference proteome</keyword>
<proteinExistence type="predicted"/>
<dbReference type="Pfam" id="PF07690">
    <property type="entry name" value="MFS_1"/>
    <property type="match status" value="1"/>
</dbReference>
<dbReference type="OrthoDB" id="3936150at2759"/>
<keyword evidence="3 6" id="KW-0812">Transmembrane</keyword>
<feature type="transmembrane region" description="Helical" evidence="6">
    <location>
        <begin position="171"/>
        <end position="190"/>
    </location>
</feature>
<evidence type="ECO:0000256" key="5">
    <source>
        <dbReference type="ARBA" id="ARBA00023136"/>
    </source>
</evidence>
<evidence type="ECO:0000313" key="9">
    <source>
        <dbReference type="Proteomes" id="UP000232875"/>
    </source>
</evidence>